<accession>A0A4Z2G9P4</accession>
<protein>
    <submittedName>
        <fullName evidence="2">Uncharacterized protein</fullName>
    </submittedName>
</protein>
<dbReference type="EMBL" id="SRLO01000650">
    <property type="protein sequence ID" value="TNN49554.1"/>
    <property type="molecule type" value="Genomic_DNA"/>
</dbReference>
<name>A0A4Z2G9P4_9TELE</name>
<organism evidence="2 3">
    <name type="scientific">Liparis tanakae</name>
    <name type="common">Tanaka's snailfish</name>
    <dbReference type="NCBI Taxonomy" id="230148"/>
    <lineage>
        <taxon>Eukaryota</taxon>
        <taxon>Metazoa</taxon>
        <taxon>Chordata</taxon>
        <taxon>Craniata</taxon>
        <taxon>Vertebrata</taxon>
        <taxon>Euteleostomi</taxon>
        <taxon>Actinopterygii</taxon>
        <taxon>Neopterygii</taxon>
        <taxon>Teleostei</taxon>
        <taxon>Neoteleostei</taxon>
        <taxon>Acanthomorphata</taxon>
        <taxon>Eupercaria</taxon>
        <taxon>Perciformes</taxon>
        <taxon>Cottioidei</taxon>
        <taxon>Cottales</taxon>
        <taxon>Liparidae</taxon>
        <taxon>Liparis</taxon>
    </lineage>
</organism>
<evidence type="ECO:0000256" key="1">
    <source>
        <dbReference type="SAM" id="MobiDB-lite"/>
    </source>
</evidence>
<gene>
    <name evidence="2" type="ORF">EYF80_040229</name>
</gene>
<comment type="caution">
    <text evidence="2">The sequence shown here is derived from an EMBL/GenBank/DDBJ whole genome shotgun (WGS) entry which is preliminary data.</text>
</comment>
<proteinExistence type="predicted"/>
<evidence type="ECO:0000313" key="2">
    <source>
        <dbReference type="EMBL" id="TNN49554.1"/>
    </source>
</evidence>
<keyword evidence="3" id="KW-1185">Reference proteome</keyword>
<reference evidence="2 3" key="1">
    <citation type="submission" date="2019-03" db="EMBL/GenBank/DDBJ databases">
        <title>First draft genome of Liparis tanakae, snailfish: a comprehensive survey of snailfish specific genes.</title>
        <authorList>
            <person name="Kim W."/>
            <person name="Song I."/>
            <person name="Jeong J.-H."/>
            <person name="Kim D."/>
            <person name="Kim S."/>
            <person name="Ryu S."/>
            <person name="Song J.Y."/>
            <person name="Lee S.K."/>
        </authorList>
    </citation>
    <scope>NUCLEOTIDE SEQUENCE [LARGE SCALE GENOMIC DNA]</scope>
    <source>
        <tissue evidence="2">Muscle</tissue>
    </source>
</reference>
<evidence type="ECO:0000313" key="3">
    <source>
        <dbReference type="Proteomes" id="UP000314294"/>
    </source>
</evidence>
<sequence>MRKDVEPLRDAQWQRTRPAQRSARLPFTHRRLLTAVETAALPHYCYEKKKTCTIMARDTL</sequence>
<dbReference type="AlphaFoldDB" id="A0A4Z2G9P4"/>
<dbReference type="Proteomes" id="UP000314294">
    <property type="component" value="Unassembled WGS sequence"/>
</dbReference>
<feature type="region of interest" description="Disordered" evidence="1">
    <location>
        <begin position="1"/>
        <end position="22"/>
    </location>
</feature>